<dbReference type="Pfam" id="PF18766">
    <property type="entry name" value="SWI2_SNF2"/>
    <property type="match status" value="1"/>
</dbReference>
<dbReference type="Gene3D" id="1.20.58.2040">
    <property type="match status" value="1"/>
</dbReference>
<keyword evidence="8 11" id="KW-0378">Hydrolase</keyword>
<dbReference type="REBASE" id="169753">
    <property type="entry name" value="Bbi8628BORF167P"/>
</dbReference>
<dbReference type="Pfam" id="PF04313">
    <property type="entry name" value="HSDR_N"/>
    <property type="match status" value="1"/>
</dbReference>
<dbReference type="PANTHER" id="PTHR30195">
    <property type="entry name" value="TYPE I SITE-SPECIFIC DEOXYRIBONUCLEASE PROTEIN SUBUNIT M AND R"/>
    <property type="match status" value="1"/>
</dbReference>
<keyword evidence="6 11" id="KW-0680">Restriction system</keyword>
<dbReference type="Gene3D" id="3.40.50.300">
    <property type="entry name" value="P-loop containing nucleotide triphosphate hydrolases"/>
    <property type="match status" value="2"/>
</dbReference>
<sequence>MKKEPMMTERSDMDLPDGGKSYKLVAEGAESTVVAEYEPDHGRETAYQSEADLEEGLLRILESQGYERLSAHTELELIANLRTQLEKLNDVRFTDNEWSHFFHEVIASSTAGIEDKTRLIQEDNIQILNRDDGTTKNIRLIDKVHVHSNRLQVLHQFEEEGGSHPTRYDVTILVNGLPLVQIELKRRGVAIKEAFNQINRYQRDSFWAGSGLYEYAQIFIISNGTHTKYYSNTTRFKHIHEMEGRPAAGRSQKSSDSFEFTSWWADGRNHVIADLTGFARTFLARHTLLNILTRYCVFTAEHDLLVMRPYQIAATERILNRILISEYDPKRLGTPEAGGYVWHTTGSGKTLTSFKTAQLASNMDGVDKVLFVVDRKDLDYQTIKEYERFKKGAVNSNKSTKVLAEQLASPDAKIIVTTIQKLSSFIRSNPKHDVYAQHVVLIFDECHRSQFGEMHTAITKHSKNYHLFGFTGTPIFAVNAKTGGSPNLRTTGQAFGDCLHSYTVVDAIKDGNVLPFRIGYVDTVRRKEGIRDEQVYGIDAAKALSDPRRVSAVTSYVLDHFDQKTKRQSSYILKDRRVRGFNSLFAADSIGMAKQYYAEFQRQQAERGGEPLKIALIYSFAPNEADPGEQGFIDDEDFETAGLDQSSRDFLGAAICDYNRMFGSSFSTASDQFENYYKDLCLRLKNRDLDMAIVVNMLLTGFDATTLNTLWVDKNLKQHGLMQAFSRTNRILNSVKTFGNIVCFRDLRQEVDDALALFGDKDAKGTVVLKPYAEYLAAYNEKISQLLKRFPLGEEIVGEQAQKDFLTLFGSILRLRNILQAFDDFSNEDVLSLRDLQDYQSMYIDLYQQRRSHEEADKEIINDDVVFEAELVKQIEVNIDYILELVAKYHDGHMEDKSILADISRTIMSSPDLRSKKDLIDSFVESLSSGADVQRDWKEYIVRKKQEEFERIVSEEHLKTGLAEQFIIDCFKEGYVDTDGTRIVSMLPPVSRFAPSNAYELMKSRVVERFRQYFDRFVGM</sequence>
<evidence type="ECO:0000256" key="9">
    <source>
        <dbReference type="ARBA" id="ARBA00022840"/>
    </source>
</evidence>
<dbReference type="SUPFAM" id="SSF52540">
    <property type="entry name" value="P-loop containing nucleoside triphosphate hydrolases"/>
    <property type="match status" value="1"/>
</dbReference>
<dbReference type="Pfam" id="PF12008">
    <property type="entry name" value="EcoR124_C"/>
    <property type="match status" value="1"/>
</dbReference>
<dbReference type="CDD" id="cd18030">
    <property type="entry name" value="DEXHc_RE_I_HsdR"/>
    <property type="match status" value="1"/>
</dbReference>
<dbReference type="InterPro" id="IPR027417">
    <property type="entry name" value="P-loop_NTPase"/>
</dbReference>
<keyword evidence="5 11" id="KW-0547">Nucleotide-binding</keyword>
<dbReference type="Proteomes" id="UP000070092">
    <property type="component" value="Unassembled WGS sequence"/>
</dbReference>
<comment type="catalytic activity">
    <reaction evidence="1 11">
        <text>Endonucleolytic cleavage of DNA to give random double-stranded fragments with terminal 5'-phosphates, ATP is simultaneously hydrolyzed.</text>
        <dbReference type="EC" id="3.1.21.3"/>
    </reaction>
</comment>
<accession>A0A133KTA6</accession>
<comment type="caution">
    <text evidence="13">The sequence shown here is derived from an EMBL/GenBank/DDBJ whole genome shotgun (WGS) entry which is preliminary data.</text>
</comment>
<comment type="similarity">
    <text evidence="2 11">Belongs to the HsdR family.</text>
</comment>
<keyword evidence="4" id="KW-0540">Nuclease</keyword>
<gene>
    <name evidence="13" type="ORF">HMPREF3196_00171</name>
</gene>
<evidence type="ECO:0000256" key="8">
    <source>
        <dbReference type="ARBA" id="ARBA00022801"/>
    </source>
</evidence>
<feature type="domain" description="Helicase ATP-binding" evidence="12">
    <location>
        <begin position="330"/>
        <end position="492"/>
    </location>
</feature>
<dbReference type="AlphaFoldDB" id="A0A133KTA6"/>
<dbReference type="Gene3D" id="3.90.1570.50">
    <property type="match status" value="2"/>
</dbReference>
<dbReference type="PANTHER" id="PTHR30195:SF16">
    <property type="entry name" value="TYPE I RESTRICTION ENZYME ENDONUCLEASE SUBUNIT"/>
    <property type="match status" value="1"/>
</dbReference>
<keyword evidence="10 11" id="KW-0238">DNA-binding</keyword>
<dbReference type="InterPro" id="IPR055180">
    <property type="entry name" value="HsdR_RecA-like_helicase_dom_2"/>
</dbReference>
<dbReference type="GO" id="GO:0003677">
    <property type="term" value="F:DNA binding"/>
    <property type="evidence" value="ECO:0007669"/>
    <property type="project" value="UniProtKB-KW"/>
</dbReference>
<dbReference type="InterPro" id="IPR014001">
    <property type="entry name" value="Helicase_ATP-bd"/>
</dbReference>
<evidence type="ECO:0000256" key="7">
    <source>
        <dbReference type="ARBA" id="ARBA00022759"/>
    </source>
</evidence>
<evidence type="ECO:0000256" key="10">
    <source>
        <dbReference type="ARBA" id="ARBA00023125"/>
    </source>
</evidence>
<proteinExistence type="inferred from homology"/>
<dbReference type="InterPro" id="IPR022625">
    <property type="entry name" value="TypeI_RM_Rsu_C"/>
</dbReference>
<dbReference type="GO" id="GO:0005524">
    <property type="term" value="F:ATP binding"/>
    <property type="evidence" value="ECO:0007669"/>
    <property type="project" value="UniProtKB-KW"/>
</dbReference>
<organism evidence="13 14">
    <name type="scientific">Bifidobacterium bifidum</name>
    <dbReference type="NCBI Taxonomy" id="1681"/>
    <lineage>
        <taxon>Bacteria</taxon>
        <taxon>Bacillati</taxon>
        <taxon>Actinomycetota</taxon>
        <taxon>Actinomycetes</taxon>
        <taxon>Bifidobacteriales</taxon>
        <taxon>Bifidobacteriaceae</taxon>
        <taxon>Bifidobacterium</taxon>
    </lineage>
</organism>
<dbReference type="InterPro" id="IPR007409">
    <property type="entry name" value="Restrct_endonuc_type1_HsdR_N"/>
</dbReference>
<evidence type="ECO:0000256" key="4">
    <source>
        <dbReference type="ARBA" id="ARBA00022722"/>
    </source>
</evidence>
<evidence type="ECO:0000313" key="14">
    <source>
        <dbReference type="Proteomes" id="UP000070092"/>
    </source>
</evidence>
<protein>
    <recommendedName>
        <fullName evidence="11">Type I restriction enzyme endonuclease subunit</fullName>
        <shortName evidence="11">R protein</shortName>
        <ecNumber evidence="11">3.1.21.3</ecNumber>
    </recommendedName>
</protein>
<dbReference type="EC" id="3.1.21.3" evidence="11"/>
<comment type="subunit">
    <text evidence="3 11">The type I restriction/modification system is composed of three polypeptides R, M and S.</text>
</comment>
<dbReference type="EMBL" id="LRPO01000005">
    <property type="protein sequence ID" value="KWZ82746.1"/>
    <property type="molecule type" value="Genomic_DNA"/>
</dbReference>
<dbReference type="SMART" id="SM00487">
    <property type="entry name" value="DEXDc"/>
    <property type="match status" value="1"/>
</dbReference>
<dbReference type="CDD" id="cd22332">
    <property type="entry name" value="HsdR_N"/>
    <property type="match status" value="1"/>
</dbReference>
<dbReference type="PATRIC" id="fig|1681.53.peg.164"/>
<evidence type="ECO:0000313" key="13">
    <source>
        <dbReference type="EMBL" id="KWZ82746.1"/>
    </source>
</evidence>
<dbReference type="GO" id="GO:0009035">
    <property type="term" value="F:type I site-specific deoxyribonuclease activity"/>
    <property type="evidence" value="ECO:0007669"/>
    <property type="project" value="UniProtKB-EC"/>
</dbReference>
<evidence type="ECO:0000256" key="6">
    <source>
        <dbReference type="ARBA" id="ARBA00022747"/>
    </source>
</evidence>
<comment type="function">
    <text evidence="11">Subunit R is required for both nuclease and ATPase activities, but not for modification.</text>
</comment>
<dbReference type="GO" id="GO:0009307">
    <property type="term" value="P:DNA restriction-modification system"/>
    <property type="evidence" value="ECO:0007669"/>
    <property type="project" value="UniProtKB-KW"/>
</dbReference>
<evidence type="ECO:0000256" key="1">
    <source>
        <dbReference type="ARBA" id="ARBA00000851"/>
    </source>
</evidence>
<dbReference type="CDD" id="cd18800">
    <property type="entry name" value="SF2_C_EcoR124I-like"/>
    <property type="match status" value="1"/>
</dbReference>
<evidence type="ECO:0000259" key="12">
    <source>
        <dbReference type="PROSITE" id="PS51192"/>
    </source>
</evidence>
<dbReference type="InterPro" id="IPR004473">
    <property type="entry name" value="Restrct_endonuc_typeI_HsdR"/>
</dbReference>
<dbReference type="PROSITE" id="PS51192">
    <property type="entry name" value="HELICASE_ATP_BIND_1"/>
    <property type="match status" value="1"/>
</dbReference>
<dbReference type="InterPro" id="IPR040980">
    <property type="entry name" value="SWI2_SNF2"/>
</dbReference>
<dbReference type="NCBIfam" id="TIGR00348">
    <property type="entry name" value="hsdR"/>
    <property type="match status" value="1"/>
</dbReference>
<name>A0A133KTA6_BIFBI</name>
<keyword evidence="9 11" id="KW-0067">ATP-binding</keyword>
<evidence type="ECO:0000256" key="11">
    <source>
        <dbReference type="RuleBase" id="RU364115"/>
    </source>
</evidence>
<dbReference type="Pfam" id="PF22679">
    <property type="entry name" value="T1R_D3-like"/>
    <property type="match status" value="1"/>
</dbReference>
<evidence type="ECO:0000256" key="5">
    <source>
        <dbReference type="ARBA" id="ARBA00022741"/>
    </source>
</evidence>
<dbReference type="InterPro" id="IPR051268">
    <property type="entry name" value="Type-I_R_enzyme_R_subunit"/>
</dbReference>
<evidence type="ECO:0000256" key="2">
    <source>
        <dbReference type="ARBA" id="ARBA00008598"/>
    </source>
</evidence>
<keyword evidence="7" id="KW-0255">Endonuclease</keyword>
<reference evidence="13 14" key="1">
    <citation type="submission" date="2016-01" db="EMBL/GenBank/DDBJ databases">
        <authorList>
            <person name="Oliw E.H."/>
        </authorList>
    </citation>
    <scope>NUCLEOTIDE SEQUENCE [LARGE SCALE GENOMIC DNA]</scope>
    <source>
        <strain evidence="13 14">MJR8628B</strain>
    </source>
</reference>
<evidence type="ECO:0000256" key="3">
    <source>
        <dbReference type="ARBA" id="ARBA00011296"/>
    </source>
</evidence>